<protein>
    <recommendedName>
        <fullName evidence="2">UspA domain-containing protein</fullName>
    </recommendedName>
</protein>
<dbReference type="InterPro" id="IPR006015">
    <property type="entry name" value="Universal_stress_UspA"/>
</dbReference>
<accession>A0A133V7K2</accession>
<organism evidence="3 4">
    <name type="scientific">candidate division MSBL1 archaeon SCGC-AAA261F17</name>
    <dbReference type="NCBI Taxonomy" id="1698274"/>
    <lineage>
        <taxon>Archaea</taxon>
        <taxon>Methanobacteriati</taxon>
        <taxon>Methanobacteriota</taxon>
        <taxon>candidate division MSBL1</taxon>
    </lineage>
</organism>
<evidence type="ECO:0000313" key="3">
    <source>
        <dbReference type="EMBL" id="KXB02387.1"/>
    </source>
</evidence>
<dbReference type="CDD" id="cd00293">
    <property type="entry name" value="USP-like"/>
    <property type="match status" value="1"/>
</dbReference>
<sequence length="117" mass="12738">MKKVLVAVDGSAPSEKALEYALEDSKKLDSQLTILRVVISLPHGRKYPKEALKEEIENAEEYLEELKDKAEGGGVKANTKVLTGSNAAAEIVRFAKEEDYNEIVVGGRGKLGLRPSP</sequence>
<dbReference type="PRINTS" id="PR01438">
    <property type="entry name" value="UNVRSLSTRESS"/>
</dbReference>
<dbReference type="Pfam" id="PF00582">
    <property type="entry name" value="Usp"/>
    <property type="match status" value="1"/>
</dbReference>
<dbReference type="PANTHER" id="PTHR46268">
    <property type="entry name" value="STRESS RESPONSE PROTEIN NHAX"/>
    <property type="match status" value="1"/>
</dbReference>
<dbReference type="PANTHER" id="PTHR46268:SF6">
    <property type="entry name" value="UNIVERSAL STRESS PROTEIN UP12"/>
    <property type="match status" value="1"/>
</dbReference>
<proteinExistence type="inferred from homology"/>
<name>A0A133V7K2_9EURY</name>
<feature type="domain" description="UspA" evidence="2">
    <location>
        <begin position="1"/>
        <end position="113"/>
    </location>
</feature>
<dbReference type="InterPro" id="IPR006016">
    <property type="entry name" value="UspA"/>
</dbReference>
<dbReference type="Proteomes" id="UP000070035">
    <property type="component" value="Unassembled WGS sequence"/>
</dbReference>
<keyword evidence="4" id="KW-1185">Reference proteome</keyword>
<evidence type="ECO:0000259" key="2">
    <source>
        <dbReference type="Pfam" id="PF00582"/>
    </source>
</evidence>
<gene>
    <name evidence="3" type="ORF">AKJ44_00630</name>
</gene>
<dbReference type="Gene3D" id="3.40.50.620">
    <property type="entry name" value="HUPs"/>
    <property type="match status" value="1"/>
</dbReference>
<comment type="caution">
    <text evidence="3">The sequence shown here is derived from an EMBL/GenBank/DDBJ whole genome shotgun (WGS) entry which is preliminary data.</text>
</comment>
<evidence type="ECO:0000256" key="1">
    <source>
        <dbReference type="ARBA" id="ARBA00008791"/>
    </source>
</evidence>
<evidence type="ECO:0000313" key="4">
    <source>
        <dbReference type="Proteomes" id="UP000070035"/>
    </source>
</evidence>
<dbReference type="InterPro" id="IPR014729">
    <property type="entry name" value="Rossmann-like_a/b/a_fold"/>
</dbReference>
<dbReference type="SUPFAM" id="SSF52402">
    <property type="entry name" value="Adenine nucleotide alpha hydrolases-like"/>
    <property type="match status" value="1"/>
</dbReference>
<reference evidence="3 4" key="1">
    <citation type="journal article" date="2016" name="Sci. Rep.">
        <title>Metabolic traits of an uncultured archaeal lineage -MSBL1- from brine pools of the Red Sea.</title>
        <authorList>
            <person name="Mwirichia R."/>
            <person name="Alam I."/>
            <person name="Rashid M."/>
            <person name="Vinu M."/>
            <person name="Ba-Alawi W."/>
            <person name="Anthony Kamau A."/>
            <person name="Kamanda Ngugi D."/>
            <person name="Goker M."/>
            <person name="Klenk H.P."/>
            <person name="Bajic V."/>
            <person name="Stingl U."/>
        </authorList>
    </citation>
    <scope>NUCLEOTIDE SEQUENCE [LARGE SCALE GENOMIC DNA]</scope>
    <source>
        <strain evidence="3">SCGC-AAA261F17</strain>
    </source>
</reference>
<comment type="similarity">
    <text evidence="1">Belongs to the universal stress protein A family.</text>
</comment>
<dbReference type="AlphaFoldDB" id="A0A133V7K2"/>
<dbReference type="EMBL" id="LHXY01000004">
    <property type="protein sequence ID" value="KXB02387.1"/>
    <property type="molecule type" value="Genomic_DNA"/>
</dbReference>